<gene>
    <name evidence="1" type="ORF">DY000_02023922</name>
</gene>
<dbReference type="Proteomes" id="UP000266723">
    <property type="component" value="Unassembled WGS sequence"/>
</dbReference>
<proteinExistence type="predicted"/>
<dbReference type="EMBL" id="QGKV02000299">
    <property type="protein sequence ID" value="KAF3590936.1"/>
    <property type="molecule type" value="Genomic_DNA"/>
</dbReference>
<sequence>MRLQPGHERDMISDEMKVSELMEANGRDWRPEIEMKEVSVSNGVEREMCSRFSAAARRI</sequence>
<name>A0ABQ7E2U3_BRACR</name>
<accession>A0ABQ7E2U3</accession>
<evidence type="ECO:0000313" key="2">
    <source>
        <dbReference type="Proteomes" id="UP000266723"/>
    </source>
</evidence>
<comment type="caution">
    <text evidence="1">The sequence shown here is derived from an EMBL/GenBank/DDBJ whole genome shotgun (WGS) entry which is preliminary data.</text>
</comment>
<protein>
    <submittedName>
        <fullName evidence="1">Uncharacterized protein</fullName>
    </submittedName>
</protein>
<keyword evidence="2" id="KW-1185">Reference proteome</keyword>
<reference evidence="1 2" key="1">
    <citation type="journal article" date="2020" name="BMC Genomics">
        <title>Intraspecific diversification of the crop wild relative Brassica cretica Lam. using demographic model selection.</title>
        <authorList>
            <person name="Kioukis A."/>
            <person name="Michalopoulou V.A."/>
            <person name="Briers L."/>
            <person name="Pirintsos S."/>
            <person name="Studholme D.J."/>
            <person name="Pavlidis P."/>
            <person name="Sarris P.F."/>
        </authorList>
    </citation>
    <scope>NUCLEOTIDE SEQUENCE [LARGE SCALE GENOMIC DNA]</scope>
    <source>
        <strain evidence="2">cv. PFS-1207/04</strain>
    </source>
</reference>
<evidence type="ECO:0000313" key="1">
    <source>
        <dbReference type="EMBL" id="KAF3590936.1"/>
    </source>
</evidence>
<organism evidence="1 2">
    <name type="scientific">Brassica cretica</name>
    <name type="common">Mustard</name>
    <dbReference type="NCBI Taxonomy" id="69181"/>
    <lineage>
        <taxon>Eukaryota</taxon>
        <taxon>Viridiplantae</taxon>
        <taxon>Streptophyta</taxon>
        <taxon>Embryophyta</taxon>
        <taxon>Tracheophyta</taxon>
        <taxon>Spermatophyta</taxon>
        <taxon>Magnoliopsida</taxon>
        <taxon>eudicotyledons</taxon>
        <taxon>Gunneridae</taxon>
        <taxon>Pentapetalae</taxon>
        <taxon>rosids</taxon>
        <taxon>malvids</taxon>
        <taxon>Brassicales</taxon>
        <taxon>Brassicaceae</taxon>
        <taxon>Brassiceae</taxon>
        <taxon>Brassica</taxon>
    </lineage>
</organism>